<proteinExistence type="predicted"/>
<dbReference type="Gene3D" id="2.30.40.10">
    <property type="entry name" value="Urease, subunit C, domain 1"/>
    <property type="match status" value="1"/>
</dbReference>
<evidence type="ECO:0000313" key="3">
    <source>
        <dbReference type="EMBL" id="KDR78376.1"/>
    </source>
</evidence>
<dbReference type="Gene3D" id="3.20.20.140">
    <property type="entry name" value="Metal-dependent hydrolases"/>
    <property type="match status" value="1"/>
</dbReference>
<dbReference type="Gene3D" id="3.10.310.70">
    <property type="match status" value="1"/>
</dbReference>
<accession>A0A067T5H8</accession>
<dbReference type="HOGENOM" id="CLU_009942_1_1_1"/>
<dbReference type="InterPro" id="IPR033932">
    <property type="entry name" value="YtcJ-like"/>
</dbReference>
<dbReference type="CDD" id="cd01300">
    <property type="entry name" value="YtcJ_like"/>
    <property type="match status" value="1"/>
</dbReference>
<feature type="region of interest" description="Disordered" evidence="1">
    <location>
        <begin position="1"/>
        <end position="21"/>
    </location>
</feature>
<name>A0A067T5H8_GALM3</name>
<dbReference type="PANTHER" id="PTHR22642:SF2">
    <property type="entry name" value="PROTEIN LONG AFTER FAR-RED 3"/>
    <property type="match status" value="1"/>
</dbReference>
<dbReference type="AlphaFoldDB" id="A0A067T5H8"/>
<dbReference type="EMBL" id="KL142375">
    <property type="protein sequence ID" value="KDR78376.1"/>
    <property type="molecule type" value="Genomic_DNA"/>
</dbReference>
<dbReference type="PANTHER" id="PTHR22642">
    <property type="entry name" value="IMIDAZOLONEPROPIONASE"/>
    <property type="match status" value="1"/>
</dbReference>
<dbReference type="GO" id="GO:0016810">
    <property type="term" value="F:hydrolase activity, acting on carbon-nitrogen (but not peptide) bonds"/>
    <property type="evidence" value="ECO:0007669"/>
    <property type="project" value="InterPro"/>
</dbReference>
<evidence type="ECO:0000256" key="1">
    <source>
        <dbReference type="SAM" id="MobiDB-lite"/>
    </source>
</evidence>
<keyword evidence="4" id="KW-1185">Reference proteome</keyword>
<dbReference type="OrthoDB" id="3501663at2759"/>
<dbReference type="Pfam" id="PF07969">
    <property type="entry name" value="Amidohydro_3"/>
    <property type="match status" value="1"/>
</dbReference>
<dbReference type="Proteomes" id="UP000027222">
    <property type="component" value="Unassembled WGS sequence"/>
</dbReference>
<dbReference type="InterPro" id="IPR011059">
    <property type="entry name" value="Metal-dep_hydrolase_composite"/>
</dbReference>
<sequence>MKHKLEDSSSPSQEKAATRPKRSTRRWLVGLALSVLAILFLNAQSESYIICSKSRNIYTVDPANLRVECVSIRGSRVLQVGDYASLVGKRDLLSRFTGHLPSWIVANMRVAPRIVQVGENSVVVPGLADAHAHIIDNGYMRQLPLMGSKSVEEVVNRIKAYILSHPDVANDATRWIEGMGWDQTKWPGAQFPTAADLDSDPLLKDKLISLSRVDGHARWVSPAVLRLMPDLPEKVEGGLIVRDGHGKPTGIFVDNAMSLIPTPPWTEAQLSEFFDMTIKEALSFGLTSIHDADTKLDHINLFQKIADAGKLPTRLYLMGNVASKEYWGNQIPRLINYGKQARLNLRSVKLFADGALGSWGAALLEPYSDKPESQGLMLSSKETLEKLVQQFWKDGWQTNIHCIGDRANHAILDIYENILERSGGNVSEWRPRIEHAQIFAPEDLKRIGRLGVIASVQPTHATSDMWYAETRLGSSRIKGAYAYQTLLQASPRGVLPLGSDFPVEGVNPLLGFYAATSRLSVDGSSPHGSAGWFPEQRLTREEALKGMTLDAAYASFAEDEIGSLTPGKKADFVIFDKDIMTIPANQILQAKVVATVVDGQAVYGVL</sequence>
<gene>
    <name evidence="3" type="ORF">GALMADRAFT_266881</name>
</gene>
<organism evidence="3 4">
    <name type="scientific">Galerina marginata (strain CBS 339.88)</name>
    <dbReference type="NCBI Taxonomy" id="685588"/>
    <lineage>
        <taxon>Eukaryota</taxon>
        <taxon>Fungi</taxon>
        <taxon>Dikarya</taxon>
        <taxon>Basidiomycota</taxon>
        <taxon>Agaricomycotina</taxon>
        <taxon>Agaricomycetes</taxon>
        <taxon>Agaricomycetidae</taxon>
        <taxon>Agaricales</taxon>
        <taxon>Agaricineae</taxon>
        <taxon>Strophariaceae</taxon>
        <taxon>Galerina</taxon>
    </lineage>
</organism>
<evidence type="ECO:0000259" key="2">
    <source>
        <dbReference type="Pfam" id="PF07969"/>
    </source>
</evidence>
<protein>
    <recommendedName>
        <fullName evidence="2">Amidohydrolase 3 domain-containing protein</fullName>
    </recommendedName>
</protein>
<dbReference type="SUPFAM" id="SSF51556">
    <property type="entry name" value="Metallo-dependent hydrolases"/>
    <property type="match status" value="1"/>
</dbReference>
<dbReference type="InterPro" id="IPR032466">
    <property type="entry name" value="Metal_Hydrolase"/>
</dbReference>
<dbReference type="SUPFAM" id="SSF51338">
    <property type="entry name" value="Composite domain of metallo-dependent hydrolases"/>
    <property type="match status" value="1"/>
</dbReference>
<dbReference type="InterPro" id="IPR013108">
    <property type="entry name" value="Amidohydro_3"/>
</dbReference>
<reference evidence="4" key="1">
    <citation type="journal article" date="2014" name="Proc. Natl. Acad. Sci. U.S.A.">
        <title>Extensive sampling of basidiomycete genomes demonstrates inadequacy of the white-rot/brown-rot paradigm for wood decay fungi.</title>
        <authorList>
            <person name="Riley R."/>
            <person name="Salamov A.A."/>
            <person name="Brown D.W."/>
            <person name="Nagy L.G."/>
            <person name="Floudas D."/>
            <person name="Held B.W."/>
            <person name="Levasseur A."/>
            <person name="Lombard V."/>
            <person name="Morin E."/>
            <person name="Otillar R."/>
            <person name="Lindquist E.A."/>
            <person name="Sun H."/>
            <person name="LaButti K.M."/>
            <person name="Schmutz J."/>
            <person name="Jabbour D."/>
            <person name="Luo H."/>
            <person name="Baker S.E."/>
            <person name="Pisabarro A.G."/>
            <person name="Walton J.D."/>
            <person name="Blanchette R.A."/>
            <person name="Henrissat B."/>
            <person name="Martin F."/>
            <person name="Cullen D."/>
            <person name="Hibbett D.S."/>
            <person name="Grigoriev I.V."/>
        </authorList>
    </citation>
    <scope>NUCLEOTIDE SEQUENCE [LARGE SCALE GENOMIC DNA]</scope>
    <source>
        <strain evidence="4">CBS 339.88</strain>
    </source>
</reference>
<feature type="domain" description="Amidohydrolase 3" evidence="2">
    <location>
        <begin position="120"/>
        <end position="603"/>
    </location>
</feature>
<dbReference type="STRING" id="685588.A0A067T5H8"/>
<evidence type="ECO:0000313" key="4">
    <source>
        <dbReference type="Proteomes" id="UP000027222"/>
    </source>
</evidence>